<protein>
    <submittedName>
        <fullName evidence="1">Uncharacterized protein</fullName>
    </submittedName>
</protein>
<name>A0ACC2V714_9TREE</name>
<evidence type="ECO:0000313" key="2">
    <source>
        <dbReference type="Proteomes" id="UP001227268"/>
    </source>
</evidence>
<keyword evidence="2" id="KW-1185">Reference proteome</keyword>
<evidence type="ECO:0000313" key="1">
    <source>
        <dbReference type="EMBL" id="KAJ9094466.1"/>
    </source>
</evidence>
<reference evidence="1" key="1">
    <citation type="submission" date="2023-04" db="EMBL/GenBank/DDBJ databases">
        <title>Draft Genome sequencing of Naganishia species isolated from polar environments using Oxford Nanopore Technology.</title>
        <authorList>
            <person name="Leo P."/>
            <person name="Venkateswaran K."/>
        </authorList>
    </citation>
    <scope>NUCLEOTIDE SEQUENCE</scope>
    <source>
        <strain evidence="1">MNA-CCFEE 5423</strain>
    </source>
</reference>
<comment type="caution">
    <text evidence="1">The sequence shown here is derived from an EMBL/GenBank/DDBJ whole genome shotgun (WGS) entry which is preliminary data.</text>
</comment>
<sequence>MPSYRNDSGIASTLSGMGPGTPDAHLVESVKQLAHKSESTEDEVTEESPNSPTGDQDDSQSFTSAKRGRKGAILKTGPPRPPNAWILYRSEKLKAIAAGERMRSLDEILEEQASTKAEEASGSSRAPKSATKTGAQKITPPGKGKAKQKGKKAEQADEVEEELSPLPDTTTQEDAASKAIPQAEISKVISLMWKREKKEEKAKYEKMAEMRKAEHSLKYPDYKFHPMKKEEKLRLKEEAQQERDRARKEKILQKARDKKKPKPKIIIESKKVFNYATPKLEAASGRVQKKSRRSTGPRAEGVLVPIPTIAEGSQPRPPMEVPPSQYFEQAYYSPHQPQIYSAPKYEVETPQFFQPHSFPQRGFVDPAVEYEQNQLPYSYSMPSAQPGFGVGNGEVVPYIFEPMPFGIISPPMGSSSKPPMMLSSKEEPAVAMMAPAGYQPLGVSETELEEMWSLLQDDAIDREAEKTGGEQTMLLGEAWSGDPDSALAGWNNFGMPLNEAPIPVNQLSTNVGSRIASDWAENHQQNLPPPPQTMMSDPPTTIQGYDAPGPSNSAYAIDPQFQPPFHLSESQGARPRYMKIRVPPRNVQDGRVGLEQSYEGPLLSSQDGLTPLGNGMFNNSRVSSSSSRSGAMHHPGGVAHATPVHYTRERNLSVPNDYRIPTPLFGSQLSPPTYCDLPPSALHSRQASVSGDPFQWDADDGYGEPYRVPSFADTGRIPSNMSNISNERGGYAYPYQYRDFSANINMRRSVSAANPGPSQ</sequence>
<dbReference type="EMBL" id="JASBWT010000025">
    <property type="protein sequence ID" value="KAJ9094466.1"/>
    <property type="molecule type" value="Genomic_DNA"/>
</dbReference>
<accession>A0ACC2V714</accession>
<organism evidence="1 2">
    <name type="scientific">Naganishia friedmannii</name>
    <dbReference type="NCBI Taxonomy" id="89922"/>
    <lineage>
        <taxon>Eukaryota</taxon>
        <taxon>Fungi</taxon>
        <taxon>Dikarya</taxon>
        <taxon>Basidiomycota</taxon>
        <taxon>Agaricomycotina</taxon>
        <taxon>Tremellomycetes</taxon>
        <taxon>Filobasidiales</taxon>
        <taxon>Filobasidiaceae</taxon>
        <taxon>Naganishia</taxon>
    </lineage>
</organism>
<gene>
    <name evidence="1" type="ORF">QFC21_006005</name>
</gene>
<dbReference type="Proteomes" id="UP001227268">
    <property type="component" value="Unassembled WGS sequence"/>
</dbReference>
<proteinExistence type="predicted"/>